<dbReference type="Gene3D" id="1.10.10.2910">
    <property type="match status" value="1"/>
</dbReference>
<accession>A0A132P8T8</accession>
<organism evidence="2 3">
    <name type="scientific">Enterococcus faecium</name>
    <name type="common">Streptococcus faecium</name>
    <dbReference type="NCBI Taxonomy" id="1352"/>
    <lineage>
        <taxon>Bacteria</taxon>
        <taxon>Bacillati</taxon>
        <taxon>Bacillota</taxon>
        <taxon>Bacilli</taxon>
        <taxon>Lactobacillales</taxon>
        <taxon>Enterococcaceae</taxon>
        <taxon>Enterococcus</taxon>
    </lineage>
</organism>
<evidence type="ECO:0000313" key="3">
    <source>
        <dbReference type="Proteomes" id="UP000070452"/>
    </source>
</evidence>
<dbReference type="Pfam" id="PF06114">
    <property type="entry name" value="Peptidase_M78"/>
    <property type="match status" value="1"/>
</dbReference>
<dbReference type="Proteomes" id="UP000070452">
    <property type="component" value="Unassembled WGS sequence"/>
</dbReference>
<reference evidence="2 3" key="1">
    <citation type="submission" date="2016-01" db="EMBL/GenBank/DDBJ databases">
        <title>Molecular Mechanisms for transfer of large genomic segments between Enterococcus faecium strains.</title>
        <authorList>
            <person name="Garcia-Solache M.A."/>
            <person name="Lebreton F."/>
            <person name="Mclaughlin R.E."/>
            <person name="Whiteaker J.D."/>
            <person name="Gilmore M.S."/>
            <person name="Rice L.B."/>
        </authorList>
    </citation>
    <scope>NUCLEOTIDE SEQUENCE [LARGE SCALE GENOMIC DNA]</scope>
    <source>
        <strain evidence="2 3">D344RRF x C68</strain>
    </source>
</reference>
<dbReference type="RefSeq" id="WP_002319787.1">
    <property type="nucleotide sequence ID" value="NZ_JBHMHB010000043.1"/>
</dbReference>
<gene>
    <name evidence="2" type="ORF">AWT83_09655</name>
</gene>
<feature type="domain" description="IrrE N-terminal-like" evidence="1">
    <location>
        <begin position="25"/>
        <end position="136"/>
    </location>
</feature>
<evidence type="ECO:0000259" key="1">
    <source>
        <dbReference type="Pfam" id="PF06114"/>
    </source>
</evidence>
<comment type="caution">
    <text evidence="2">The sequence shown here is derived from an EMBL/GenBank/DDBJ whole genome shotgun (WGS) entry which is preliminary data.</text>
</comment>
<dbReference type="EMBL" id="LRHK01000001">
    <property type="protein sequence ID" value="KWX18720.1"/>
    <property type="molecule type" value="Genomic_DNA"/>
</dbReference>
<proteinExistence type="predicted"/>
<sequence>MEMDTINLVEELKRKYQSANPFCICEKMGIKVQYVPFIENPKGQFQEIRDRAIIFLNDELRDSEERFYICAHELGHAIFHRGLSSYYVSTRTSRSKSESEANCFAANLIVSLYKEDNDQYPKRIEELKNLYGLPESAYRFLI</sequence>
<dbReference type="InterPro" id="IPR010359">
    <property type="entry name" value="IrrE_HExxH"/>
</dbReference>
<name>A0A132P8T8_ENTFC</name>
<evidence type="ECO:0000313" key="2">
    <source>
        <dbReference type="EMBL" id="KWX18720.1"/>
    </source>
</evidence>
<protein>
    <submittedName>
        <fullName evidence="2">Toxin</fullName>
    </submittedName>
</protein>
<dbReference type="AlphaFoldDB" id="A0A132P8T8"/>